<evidence type="ECO:0000313" key="2">
    <source>
        <dbReference type="EMBL" id="CAF4346410.1"/>
    </source>
</evidence>
<organism evidence="2 3">
    <name type="scientific">Rotaria sordida</name>
    <dbReference type="NCBI Taxonomy" id="392033"/>
    <lineage>
        <taxon>Eukaryota</taxon>
        <taxon>Metazoa</taxon>
        <taxon>Spiralia</taxon>
        <taxon>Gnathifera</taxon>
        <taxon>Rotifera</taxon>
        <taxon>Eurotatoria</taxon>
        <taxon>Bdelloidea</taxon>
        <taxon>Philodinida</taxon>
        <taxon>Philodinidae</taxon>
        <taxon>Rotaria</taxon>
    </lineage>
</organism>
<dbReference type="Proteomes" id="UP000663836">
    <property type="component" value="Unassembled WGS sequence"/>
</dbReference>
<evidence type="ECO:0000256" key="1">
    <source>
        <dbReference type="SAM" id="MobiDB-lite"/>
    </source>
</evidence>
<feature type="compositionally biased region" description="Polar residues" evidence="1">
    <location>
        <begin position="1"/>
        <end position="14"/>
    </location>
</feature>
<sequence length="27" mass="2992">GNIYSPSNLSNSRISVKMQPKDPKFSP</sequence>
<protein>
    <submittedName>
        <fullName evidence="2">Uncharacterized protein</fullName>
    </submittedName>
</protein>
<evidence type="ECO:0000313" key="3">
    <source>
        <dbReference type="Proteomes" id="UP000663836"/>
    </source>
</evidence>
<proteinExistence type="predicted"/>
<feature type="non-terminal residue" evidence="2">
    <location>
        <position position="1"/>
    </location>
</feature>
<name>A0A820KQQ8_9BILA</name>
<feature type="region of interest" description="Disordered" evidence="1">
    <location>
        <begin position="1"/>
        <end position="27"/>
    </location>
</feature>
<dbReference type="AlphaFoldDB" id="A0A820KQQ8"/>
<gene>
    <name evidence="2" type="ORF">JBS370_LOCUS41788</name>
</gene>
<reference evidence="2" key="1">
    <citation type="submission" date="2021-02" db="EMBL/GenBank/DDBJ databases">
        <authorList>
            <person name="Nowell W R."/>
        </authorList>
    </citation>
    <scope>NUCLEOTIDE SEQUENCE</scope>
</reference>
<dbReference type="EMBL" id="CAJOBD010049271">
    <property type="protein sequence ID" value="CAF4346410.1"/>
    <property type="molecule type" value="Genomic_DNA"/>
</dbReference>
<accession>A0A820KQQ8</accession>
<comment type="caution">
    <text evidence="2">The sequence shown here is derived from an EMBL/GenBank/DDBJ whole genome shotgun (WGS) entry which is preliminary data.</text>
</comment>